<organism evidence="9 10">
    <name type="scientific">Streptomyces violaceusniger</name>
    <dbReference type="NCBI Taxonomy" id="68280"/>
    <lineage>
        <taxon>Bacteria</taxon>
        <taxon>Bacillati</taxon>
        <taxon>Actinomycetota</taxon>
        <taxon>Actinomycetes</taxon>
        <taxon>Kitasatosporales</taxon>
        <taxon>Streptomycetaceae</taxon>
        <taxon>Streptomyces</taxon>
        <taxon>Streptomyces violaceusniger group</taxon>
    </lineage>
</organism>
<dbReference type="SUPFAM" id="SSF161098">
    <property type="entry name" value="MetI-like"/>
    <property type="match status" value="1"/>
</dbReference>
<dbReference type="InterPro" id="IPR000515">
    <property type="entry name" value="MetI-like"/>
</dbReference>
<evidence type="ECO:0000259" key="8">
    <source>
        <dbReference type="PROSITE" id="PS50928"/>
    </source>
</evidence>
<dbReference type="GO" id="GO:0055085">
    <property type="term" value="P:transmembrane transport"/>
    <property type="evidence" value="ECO:0007669"/>
    <property type="project" value="InterPro"/>
</dbReference>
<feature type="transmembrane region" description="Helical" evidence="7">
    <location>
        <begin position="213"/>
        <end position="234"/>
    </location>
</feature>
<evidence type="ECO:0000256" key="4">
    <source>
        <dbReference type="ARBA" id="ARBA00022692"/>
    </source>
</evidence>
<keyword evidence="10" id="KW-1185">Reference proteome</keyword>
<keyword evidence="5 7" id="KW-1133">Transmembrane helix</keyword>
<dbReference type="Proteomes" id="UP000301309">
    <property type="component" value="Unassembled WGS sequence"/>
</dbReference>
<dbReference type="InterPro" id="IPR035906">
    <property type="entry name" value="MetI-like_sf"/>
</dbReference>
<sequence length="509" mass="54120">MNAQATAAAQAKAKAKATAPARGRPVLGRFPLPLRVLGYALVVGAGLVYLLPFVLQLVTGFKTDPDAAAHPLGLVPTTPTTAAYQRLFGLSQAGDGVPFLRWLGNSTLVAVLVTAGRVLFDSMAGYALARLRFRGRSLLFGFVVGVMAVPGVALLIPKFLVLNTFGLFDTYTGMVLPLMVDAAGIFIMKQFFESVPREVEEAARVDGAGVIRTFWSVVLPMARPALITLTILSFQGSWNEFTHFLVATQSGQYETLTTGLARFVSGGLGGGTQYPLKLAAALLATLPVAALFFCFQRYFVQGANSGRSRNSGPTYGLTGQGVLREYVEQRFQQPRIGGLVDGSADHYAVRALEPGRGVSDGRVPEVGGKKCVGGKRAHVEYGHVVALEAEAVVEMAQRSRGAGGGGSRHDRHPVRLRKLPGGLVGVWPGWSDSRFGGCPAVDGDGQPEIAAQGVGRVLGVVQPTLLEDRDDPVGEEAVSAQRWGTRYTARGKIISTTALTDALLDQWEE</sequence>
<evidence type="ECO:0000313" key="10">
    <source>
        <dbReference type="Proteomes" id="UP000301309"/>
    </source>
</evidence>
<keyword evidence="4 7" id="KW-0812">Transmembrane</keyword>
<name>A0A4D4KUD3_STRVO</name>
<feature type="domain" description="ABC transmembrane type-1" evidence="8">
    <location>
        <begin position="103"/>
        <end position="295"/>
    </location>
</feature>
<reference evidence="9 10" key="1">
    <citation type="journal article" date="2020" name="Int. J. Syst. Evol. Microbiol.">
        <title>Reclassification of Streptomyces castelarensis and Streptomyces sporoclivatus as later heterotypic synonyms of Streptomyces antimycoticus.</title>
        <authorList>
            <person name="Komaki H."/>
            <person name="Tamura T."/>
        </authorList>
    </citation>
    <scope>NUCLEOTIDE SEQUENCE [LARGE SCALE GENOMIC DNA]</scope>
    <source>
        <strain evidence="9 10">NBRC 13459</strain>
    </source>
</reference>
<keyword evidence="3" id="KW-1003">Cell membrane</keyword>
<keyword evidence="2 7" id="KW-0813">Transport</keyword>
<evidence type="ECO:0000256" key="6">
    <source>
        <dbReference type="ARBA" id="ARBA00023136"/>
    </source>
</evidence>
<feature type="transmembrane region" description="Helical" evidence="7">
    <location>
        <begin position="138"/>
        <end position="159"/>
    </location>
</feature>
<dbReference type="Pfam" id="PF00528">
    <property type="entry name" value="BPD_transp_1"/>
    <property type="match status" value="1"/>
</dbReference>
<feature type="transmembrane region" description="Helical" evidence="7">
    <location>
        <begin position="36"/>
        <end position="55"/>
    </location>
</feature>
<dbReference type="CDD" id="cd06261">
    <property type="entry name" value="TM_PBP2"/>
    <property type="match status" value="1"/>
</dbReference>
<feature type="transmembrane region" description="Helical" evidence="7">
    <location>
        <begin position="171"/>
        <end position="192"/>
    </location>
</feature>
<dbReference type="EMBL" id="BJHW01000001">
    <property type="protein sequence ID" value="GDY50087.1"/>
    <property type="molecule type" value="Genomic_DNA"/>
</dbReference>
<evidence type="ECO:0000256" key="2">
    <source>
        <dbReference type="ARBA" id="ARBA00022448"/>
    </source>
</evidence>
<evidence type="ECO:0000313" key="9">
    <source>
        <dbReference type="EMBL" id="GDY50087.1"/>
    </source>
</evidence>
<dbReference type="AlphaFoldDB" id="A0A4D4KUD3"/>
<protein>
    <recommendedName>
        <fullName evidence="8">ABC transmembrane type-1 domain-containing protein</fullName>
    </recommendedName>
</protein>
<evidence type="ECO:0000256" key="7">
    <source>
        <dbReference type="RuleBase" id="RU363032"/>
    </source>
</evidence>
<keyword evidence="6 7" id="KW-0472">Membrane</keyword>
<dbReference type="Gene3D" id="1.10.3720.10">
    <property type="entry name" value="MetI-like"/>
    <property type="match status" value="1"/>
</dbReference>
<dbReference type="GO" id="GO:0005886">
    <property type="term" value="C:plasma membrane"/>
    <property type="evidence" value="ECO:0007669"/>
    <property type="project" value="UniProtKB-SubCell"/>
</dbReference>
<accession>A0A4D4KUD3</accession>
<feature type="transmembrane region" description="Helical" evidence="7">
    <location>
        <begin position="278"/>
        <end position="300"/>
    </location>
</feature>
<dbReference type="PROSITE" id="PS50928">
    <property type="entry name" value="ABC_TM1"/>
    <property type="match status" value="1"/>
</dbReference>
<comment type="subcellular location">
    <subcellularLocation>
        <location evidence="1 7">Cell membrane</location>
        <topology evidence="1 7">Multi-pass membrane protein</topology>
    </subcellularLocation>
</comment>
<comment type="caution">
    <text evidence="9">The sequence shown here is derived from an EMBL/GenBank/DDBJ whole genome shotgun (WGS) entry which is preliminary data.</text>
</comment>
<evidence type="ECO:0000256" key="5">
    <source>
        <dbReference type="ARBA" id="ARBA00022989"/>
    </source>
</evidence>
<evidence type="ECO:0000256" key="1">
    <source>
        <dbReference type="ARBA" id="ARBA00004651"/>
    </source>
</evidence>
<feature type="transmembrane region" description="Helical" evidence="7">
    <location>
        <begin position="108"/>
        <end position="129"/>
    </location>
</feature>
<gene>
    <name evidence="9" type="ORF">SVIO_007100</name>
</gene>
<dbReference type="PANTHER" id="PTHR43744:SF12">
    <property type="entry name" value="ABC TRANSPORTER PERMEASE PROTEIN MG189-RELATED"/>
    <property type="match status" value="1"/>
</dbReference>
<evidence type="ECO:0000256" key="3">
    <source>
        <dbReference type="ARBA" id="ARBA00022475"/>
    </source>
</evidence>
<dbReference type="PANTHER" id="PTHR43744">
    <property type="entry name" value="ABC TRANSPORTER PERMEASE PROTEIN MG189-RELATED-RELATED"/>
    <property type="match status" value="1"/>
</dbReference>
<comment type="similarity">
    <text evidence="7">Belongs to the binding-protein-dependent transport system permease family.</text>
</comment>
<proteinExistence type="inferred from homology"/>